<name>A0A7M1RXC8_9CAUD</name>
<dbReference type="Proteomes" id="UP000593772">
    <property type="component" value="Segment"/>
</dbReference>
<dbReference type="GeneID" id="65129588"/>
<proteinExistence type="inferred from homology"/>
<evidence type="ECO:0000256" key="4">
    <source>
        <dbReference type="ARBA" id="ARBA00022598"/>
    </source>
</evidence>
<dbReference type="SUPFAM" id="SSF50249">
    <property type="entry name" value="Nucleic acid-binding proteins"/>
    <property type="match status" value="1"/>
</dbReference>
<evidence type="ECO:0000256" key="2">
    <source>
        <dbReference type="ARBA" id="ARBA00007572"/>
    </source>
</evidence>
<evidence type="ECO:0000313" key="10">
    <source>
        <dbReference type="Proteomes" id="UP000593772"/>
    </source>
</evidence>
<reference evidence="9 10" key="1">
    <citation type="submission" date="2020-07" db="EMBL/GenBank/DDBJ databases">
        <title>Taxonomic proposal: Crassvirales, a new order of highly abundant and diverse bacterial viruses.</title>
        <authorList>
            <person name="Shkoporov A.N."/>
            <person name="Stockdale S.R."/>
            <person name="Guerin E."/>
            <person name="Ross R.P."/>
            <person name="Hill C."/>
        </authorList>
    </citation>
    <scope>NUCLEOTIDE SEQUENCE [LARGE SCALE GENOMIC DNA]</scope>
</reference>
<organism evidence="9 10">
    <name type="scientific">uncultured phage cr110_1</name>
    <dbReference type="NCBI Taxonomy" id="2772070"/>
    <lineage>
        <taxon>Viruses</taxon>
        <taxon>Duplodnaviria</taxon>
        <taxon>Heunggongvirae</taxon>
        <taxon>Uroviricota</taxon>
        <taxon>Caudoviricetes</taxon>
        <taxon>Crassvirales</taxon>
        <taxon>Intestiviridae</taxon>
        <taxon>Crudevirinae</taxon>
        <taxon>Delmidovirus</taxon>
        <taxon>Delmidovirus intestinihominis</taxon>
    </lineage>
</organism>
<dbReference type="InterPro" id="IPR012340">
    <property type="entry name" value="NA-bd_OB-fold"/>
</dbReference>
<evidence type="ECO:0000256" key="5">
    <source>
        <dbReference type="ARBA" id="ARBA00022705"/>
    </source>
</evidence>
<keyword evidence="6" id="KW-0227">DNA damage</keyword>
<evidence type="ECO:0000256" key="1">
    <source>
        <dbReference type="ARBA" id="ARBA00001968"/>
    </source>
</evidence>
<dbReference type="GO" id="GO:0003910">
    <property type="term" value="F:DNA ligase (ATP) activity"/>
    <property type="evidence" value="ECO:0007669"/>
    <property type="project" value="InterPro"/>
</dbReference>
<comment type="similarity">
    <text evidence="2">Belongs to the ATP-dependent DNA ligase family.</text>
</comment>
<keyword evidence="10" id="KW-1185">Reference proteome</keyword>
<evidence type="ECO:0000259" key="8">
    <source>
        <dbReference type="Pfam" id="PF01068"/>
    </source>
</evidence>
<comment type="cofactor">
    <cofactor evidence="1">
        <name>a divalent metal cation</name>
        <dbReference type="ChEBI" id="CHEBI:60240"/>
    </cofactor>
</comment>
<dbReference type="SUPFAM" id="SSF56091">
    <property type="entry name" value="DNA ligase/mRNA capping enzyme, catalytic domain"/>
    <property type="match status" value="1"/>
</dbReference>
<dbReference type="GO" id="GO:0005524">
    <property type="term" value="F:ATP binding"/>
    <property type="evidence" value="ECO:0007669"/>
    <property type="project" value="InterPro"/>
</dbReference>
<dbReference type="PANTHER" id="PTHR47810:SF1">
    <property type="entry name" value="DNA LIGASE B"/>
    <property type="match status" value="1"/>
</dbReference>
<dbReference type="EMBL" id="MT774386">
    <property type="protein sequence ID" value="QOR59095.1"/>
    <property type="molecule type" value="Genomic_DNA"/>
</dbReference>
<dbReference type="RefSeq" id="YP_010111253.1">
    <property type="nucleotide sequence ID" value="NC_055879.1"/>
</dbReference>
<dbReference type="Gene3D" id="3.30.470.30">
    <property type="entry name" value="DNA ligase/mRNA capping enzyme"/>
    <property type="match status" value="1"/>
</dbReference>
<keyword evidence="7" id="KW-0234">DNA repair</keyword>
<dbReference type="PANTHER" id="PTHR47810">
    <property type="entry name" value="DNA LIGASE"/>
    <property type="match status" value="1"/>
</dbReference>
<sequence length="402" mass="47262">MNEWLYRKNNLEKPCCWRAYLSSDANSITVEYGIVGGNIRIETYAVTQKDANKELQSRYNDKRKQGYIAFEDIKDDNGRPPVRECTSSLYPYLEAYLPSYRTNENNGNILPMLAKSYTGKIWNKIPNMIGQWKINGLRCFISAYRTDDIFRSVRLKFQSREGLIWNTLTYLEDYLIDAIPPGFMLSMLNDNWILDGEVYLPGHTINEINHFVKDPNCKENKLLQFWCYDIAIQDMLQERRSDIRTHSLGNVAHFNNIDEHLNNTKQLVILPDYNVYSDNNAVIFRDNFIRLGFEGLILRNPNVDYQYGRRRVGYMEKFKSKTDGKFLIVDIQSEQKRNLPIITCRNDINDETFETGFSYPHARQEEILRNKKDYIGKYVFITFGERSGIAQVPFHIKEVYLL</sequence>
<dbReference type="GO" id="GO:0006281">
    <property type="term" value="P:DNA repair"/>
    <property type="evidence" value="ECO:0007669"/>
    <property type="project" value="UniProtKB-KW"/>
</dbReference>
<dbReference type="KEGG" id="vg:65129588"/>
<feature type="domain" description="ATP-dependent DNA ligase family profile" evidence="8">
    <location>
        <begin position="111"/>
        <end position="319"/>
    </location>
</feature>
<dbReference type="Gene3D" id="3.30.1490.70">
    <property type="match status" value="1"/>
</dbReference>
<evidence type="ECO:0000256" key="6">
    <source>
        <dbReference type="ARBA" id="ARBA00022763"/>
    </source>
</evidence>
<evidence type="ECO:0000256" key="3">
    <source>
        <dbReference type="ARBA" id="ARBA00013308"/>
    </source>
</evidence>
<dbReference type="InterPro" id="IPR050326">
    <property type="entry name" value="NAD_dep_DNA_ligaseB"/>
</dbReference>
<dbReference type="InterPro" id="IPR012310">
    <property type="entry name" value="DNA_ligase_ATP-dep_cent"/>
</dbReference>
<evidence type="ECO:0000256" key="7">
    <source>
        <dbReference type="ARBA" id="ARBA00023204"/>
    </source>
</evidence>
<dbReference type="GO" id="GO:0006310">
    <property type="term" value="P:DNA recombination"/>
    <property type="evidence" value="ECO:0007669"/>
    <property type="project" value="InterPro"/>
</dbReference>
<keyword evidence="5" id="KW-0235">DNA replication</keyword>
<protein>
    <recommendedName>
        <fullName evidence="3">DNA ligase</fullName>
    </recommendedName>
</protein>
<keyword evidence="4 9" id="KW-0436">Ligase</keyword>
<dbReference type="Pfam" id="PF01068">
    <property type="entry name" value="DNA_ligase_A_M"/>
    <property type="match status" value="1"/>
</dbReference>
<evidence type="ECO:0000313" key="9">
    <source>
        <dbReference type="EMBL" id="QOR59095.1"/>
    </source>
</evidence>
<dbReference type="GO" id="GO:0006260">
    <property type="term" value="P:DNA replication"/>
    <property type="evidence" value="ECO:0007669"/>
    <property type="project" value="UniProtKB-KW"/>
</dbReference>
<accession>A0A7M1RXC8</accession>